<feature type="domain" description="Ig-like" evidence="19">
    <location>
        <begin position="369"/>
        <end position="453"/>
    </location>
</feature>
<feature type="compositionally biased region" description="Polar residues" evidence="17">
    <location>
        <begin position="611"/>
        <end position="629"/>
    </location>
</feature>
<evidence type="ECO:0000256" key="15">
    <source>
        <dbReference type="ARBA" id="ARBA00049322"/>
    </source>
</evidence>
<comment type="catalytic activity">
    <reaction evidence="15">
        <text>13-(9Z-hexadecenoyloxy)-octadecanoate + H2O = 13-hydroxy-octadecanoate + (9Z)-hexadecenoate + H(+)</text>
        <dbReference type="Rhea" id="RHEA:52076"/>
        <dbReference type="ChEBI" id="CHEBI:15377"/>
        <dbReference type="ChEBI" id="CHEBI:15378"/>
        <dbReference type="ChEBI" id="CHEBI:32372"/>
        <dbReference type="ChEBI" id="CHEBI:136304"/>
        <dbReference type="ChEBI" id="CHEBI:136315"/>
    </reaction>
    <physiologicalReaction direction="left-to-right" evidence="15">
        <dbReference type="Rhea" id="RHEA:52077"/>
    </physiologicalReaction>
</comment>
<dbReference type="PANTHER" id="PTHR10989:SF16">
    <property type="entry name" value="AT02829P-RELATED"/>
    <property type="match status" value="1"/>
</dbReference>
<dbReference type="PROSITE" id="PS50835">
    <property type="entry name" value="IG_LIKE"/>
    <property type="match status" value="2"/>
</dbReference>
<evidence type="ECO:0000256" key="9">
    <source>
        <dbReference type="ARBA" id="ARBA00047863"/>
    </source>
</evidence>
<evidence type="ECO:0000256" key="12">
    <source>
        <dbReference type="ARBA" id="ARBA00048800"/>
    </source>
</evidence>
<gene>
    <name evidence="20" type="primary">LAC</name>
    <name evidence="20" type="ORF">GZH46_02198</name>
</gene>
<dbReference type="InterPro" id="IPR003598">
    <property type="entry name" value="Ig_sub2"/>
</dbReference>
<dbReference type="Gene3D" id="2.60.40.10">
    <property type="entry name" value="Immunoglobulins"/>
    <property type="match status" value="3"/>
</dbReference>
<name>A0ABQ7S7C7_9ACAR</name>
<comment type="catalytic activity">
    <reaction evidence="9">
        <text>9-hexadecanoyloxy-octadecanoate + H2O = 9-hydroxy-octadecanoate + hexadecanoate + H(+)</text>
        <dbReference type="Rhea" id="RHEA:52052"/>
        <dbReference type="ChEBI" id="CHEBI:7896"/>
        <dbReference type="ChEBI" id="CHEBI:15377"/>
        <dbReference type="ChEBI" id="CHEBI:15378"/>
        <dbReference type="ChEBI" id="CHEBI:83670"/>
        <dbReference type="ChEBI" id="CHEBI:136286"/>
    </reaction>
    <physiologicalReaction direction="left-to-right" evidence="9">
        <dbReference type="Rhea" id="RHEA:52053"/>
    </physiologicalReaction>
</comment>
<reference evidence="20 21" key="1">
    <citation type="submission" date="2020-10" db="EMBL/GenBank/DDBJ databases">
        <authorList>
            <person name="Klimov P.B."/>
            <person name="Dyachkov S.M."/>
            <person name="Chetverikov P.E."/>
        </authorList>
    </citation>
    <scope>NUCLEOTIDE SEQUENCE [LARGE SCALE GENOMIC DNA]</scope>
    <source>
        <strain evidence="20">BMOC 18-1129-001#AD2665</strain>
        <tissue evidence="20">Entire mites</tissue>
    </source>
</reference>
<evidence type="ECO:0000256" key="10">
    <source>
        <dbReference type="ARBA" id="ARBA00048680"/>
    </source>
</evidence>
<evidence type="ECO:0000256" key="4">
    <source>
        <dbReference type="ARBA" id="ARBA00022692"/>
    </source>
</evidence>
<keyword evidence="6 18" id="KW-0472">Membrane</keyword>
<dbReference type="PANTHER" id="PTHR10989">
    <property type="entry name" value="ANDROGEN-INDUCED PROTEIN 1-RELATED"/>
    <property type="match status" value="1"/>
</dbReference>
<dbReference type="SMART" id="SM00408">
    <property type="entry name" value="IGc2"/>
    <property type="match status" value="2"/>
</dbReference>
<feature type="compositionally biased region" description="Polar residues" evidence="17">
    <location>
        <begin position="592"/>
        <end position="602"/>
    </location>
</feature>
<evidence type="ECO:0000256" key="1">
    <source>
        <dbReference type="ARBA" id="ARBA00000923"/>
    </source>
</evidence>
<comment type="catalytic activity">
    <reaction evidence="12">
        <text>9-(9Z-octadecenoyloxy)-octadecanoate + H2O = 9-hydroxy-octadecanoate + (9Z)-octadecenoate + H(+)</text>
        <dbReference type="Rhea" id="RHEA:52048"/>
        <dbReference type="ChEBI" id="CHEBI:15377"/>
        <dbReference type="ChEBI" id="CHEBI:15378"/>
        <dbReference type="ChEBI" id="CHEBI:30823"/>
        <dbReference type="ChEBI" id="CHEBI:136282"/>
        <dbReference type="ChEBI" id="CHEBI:136286"/>
    </reaction>
    <physiologicalReaction direction="left-to-right" evidence="12">
        <dbReference type="Rhea" id="RHEA:52049"/>
    </physiologicalReaction>
</comment>
<evidence type="ECO:0000256" key="16">
    <source>
        <dbReference type="ARBA" id="ARBA00049428"/>
    </source>
</evidence>
<evidence type="ECO:0000256" key="6">
    <source>
        <dbReference type="ARBA" id="ARBA00023136"/>
    </source>
</evidence>
<dbReference type="InterPro" id="IPR013098">
    <property type="entry name" value="Ig_I-set"/>
</dbReference>
<feature type="region of interest" description="Disordered" evidence="17">
    <location>
        <begin position="563"/>
        <end position="629"/>
    </location>
</feature>
<evidence type="ECO:0000256" key="3">
    <source>
        <dbReference type="ARBA" id="ARBA00009300"/>
    </source>
</evidence>
<evidence type="ECO:0000256" key="11">
    <source>
        <dbReference type="ARBA" id="ARBA00048701"/>
    </source>
</evidence>
<accession>A0ABQ7S7C7</accession>
<protein>
    <submittedName>
        <fullName evidence="20">Lachesin</fullName>
    </submittedName>
</protein>
<keyword evidence="21" id="KW-1185">Reference proteome</keyword>
<feature type="domain" description="Ig-like" evidence="19">
    <location>
        <begin position="467"/>
        <end position="553"/>
    </location>
</feature>
<feature type="region of interest" description="Disordered" evidence="17">
    <location>
        <begin position="224"/>
        <end position="251"/>
    </location>
</feature>
<comment type="subcellular location">
    <subcellularLocation>
        <location evidence="2">Endomembrane system</location>
        <topology evidence="2">Multi-pass membrane protein</topology>
    </subcellularLocation>
</comment>
<comment type="caution">
    <text evidence="20">The sequence shown here is derived from an EMBL/GenBank/DDBJ whole genome shotgun (WGS) entry which is preliminary data.</text>
</comment>
<evidence type="ECO:0000256" key="18">
    <source>
        <dbReference type="SAM" id="Phobius"/>
    </source>
</evidence>
<organism evidence="20 21">
    <name type="scientific">Fragariocoptes setiger</name>
    <dbReference type="NCBI Taxonomy" id="1670756"/>
    <lineage>
        <taxon>Eukaryota</taxon>
        <taxon>Metazoa</taxon>
        <taxon>Ecdysozoa</taxon>
        <taxon>Arthropoda</taxon>
        <taxon>Chelicerata</taxon>
        <taxon>Arachnida</taxon>
        <taxon>Acari</taxon>
        <taxon>Acariformes</taxon>
        <taxon>Trombidiformes</taxon>
        <taxon>Prostigmata</taxon>
        <taxon>Eupodina</taxon>
        <taxon>Eriophyoidea</taxon>
        <taxon>Phytoptidae</taxon>
        <taxon>Fragariocoptes</taxon>
    </lineage>
</organism>
<evidence type="ECO:0000259" key="19">
    <source>
        <dbReference type="PROSITE" id="PS50835"/>
    </source>
</evidence>
<evidence type="ECO:0000256" key="7">
    <source>
        <dbReference type="ARBA" id="ARBA00047368"/>
    </source>
</evidence>
<keyword evidence="5 18" id="KW-1133">Transmembrane helix</keyword>
<dbReference type="SMART" id="SM00409">
    <property type="entry name" value="IG"/>
    <property type="match status" value="2"/>
</dbReference>
<dbReference type="InterPro" id="IPR007110">
    <property type="entry name" value="Ig-like_dom"/>
</dbReference>
<comment type="catalytic activity">
    <reaction evidence="14">
        <text>13-(9Z-octadecenoyloxy)-octadecanoate + H2O = 13-hydroxy-octadecanoate + (9Z)-octadecenoate + H(+)</text>
        <dbReference type="Rhea" id="RHEA:52064"/>
        <dbReference type="ChEBI" id="CHEBI:15377"/>
        <dbReference type="ChEBI" id="CHEBI:15378"/>
        <dbReference type="ChEBI" id="CHEBI:30823"/>
        <dbReference type="ChEBI" id="CHEBI:136303"/>
        <dbReference type="ChEBI" id="CHEBI:136304"/>
    </reaction>
    <physiologicalReaction direction="left-to-right" evidence="14">
        <dbReference type="Rhea" id="RHEA:52065"/>
    </physiologicalReaction>
</comment>
<feature type="compositionally biased region" description="Polar residues" evidence="17">
    <location>
        <begin position="572"/>
        <end position="585"/>
    </location>
</feature>
<evidence type="ECO:0000256" key="17">
    <source>
        <dbReference type="SAM" id="MobiDB-lite"/>
    </source>
</evidence>
<dbReference type="InterPro" id="IPR013783">
    <property type="entry name" value="Ig-like_fold"/>
</dbReference>
<comment type="catalytic activity">
    <reaction evidence="13">
        <text>9-octadecanoyloxy-octadecanoate + H2O = 9-hydroxy-octadecanoate + octadecanoate + H(+)</text>
        <dbReference type="Rhea" id="RHEA:52096"/>
        <dbReference type="ChEBI" id="CHEBI:15377"/>
        <dbReference type="ChEBI" id="CHEBI:15378"/>
        <dbReference type="ChEBI" id="CHEBI:25629"/>
        <dbReference type="ChEBI" id="CHEBI:136286"/>
        <dbReference type="ChEBI" id="CHEBI:136373"/>
    </reaction>
    <physiologicalReaction direction="left-to-right" evidence="13">
        <dbReference type="Rhea" id="RHEA:52097"/>
    </physiologicalReaction>
</comment>
<comment type="catalytic activity">
    <reaction evidence="7">
        <text>12-hexadecanoyloxy-octadecanoate + H2O = 12-hydroxyoctadecanoate + hexadecanoate + H(+)</text>
        <dbReference type="Rhea" id="RHEA:52056"/>
        <dbReference type="ChEBI" id="CHEBI:7896"/>
        <dbReference type="ChEBI" id="CHEBI:15377"/>
        <dbReference type="ChEBI" id="CHEBI:15378"/>
        <dbReference type="ChEBI" id="CHEBI:83677"/>
        <dbReference type="ChEBI" id="CHEBI:84201"/>
    </reaction>
    <physiologicalReaction direction="left-to-right" evidence="7">
        <dbReference type="Rhea" id="RHEA:52057"/>
    </physiologicalReaction>
</comment>
<feature type="transmembrane region" description="Helical" evidence="18">
    <location>
        <begin position="83"/>
        <end position="104"/>
    </location>
</feature>
<feature type="transmembrane region" description="Helical" evidence="18">
    <location>
        <begin position="52"/>
        <end position="71"/>
    </location>
</feature>
<comment type="catalytic activity">
    <reaction evidence="10">
        <text>12-octadecanoyloxy-octadecanoate + H2O = 12-hydroxyoctadecanoate + octadecanoate + H(+)</text>
        <dbReference type="Rhea" id="RHEA:52080"/>
        <dbReference type="ChEBI" id="CHEBI:15377"/>
        <dbReference type="ChEBI" id="CHEBI:15378"/>
        <dbReference type="ChEBI" id="CHEBI:25629"/>
        <dbReference type="ChEBI" id="CHEBI:84201"/>
        <dbReference type="ChEBI" id="CHEBI:136330"/>
    </reaction>
    <physiologicalReaction direction="left-to-right" evidence="10">
        <dbReference type="Rhea" id="RHEA:52081"/>
    </physiologicalReaction>
</comment>
<evidence type="ECO:0000256" key="2">
    <source>
        <dbReference type="ARBA" id="ARBA00004127"/>
    </source>
</evidence>
<dbReference type="InterPro" id="IPR036179">
    <property type="entry name" value="Ig-like_dom_sf"/>
</dbReference>
<dbReference type="Proteomes" id="UP000825002">
    <property type="component" value="Unassembled WGS sequence"/>
</dbReference>
<dbReference type="EMBL" id="JAIFTH010000558">
    <property type="protein sequence ID" value="KAG9509292.1"/>
    <property type="molecule type" value="Genomic_DNA"/>
</dbReference>
<evidence type="ECO:0000256" key="5">
    <source>
        <dbReference type="ARBA" id="ARBA00022989"/>
    </source>
</evidence>
<evidence type="ECO:0000256" key="13">
    <source>
        <dbReference type="ARBA" id="ARBA00049221"/>
    </source>
</evidence>
<dbReference type="Pfam" id="PF04750">
    <property type="entry name" value="Far-17a_AIG1"/>
    <property type="match status" value="1"/>
</dbReference>
<comment type="catalytic activity">
    <reaction evidence="8">
        <text>13-octadecanoyloxy-octadecanoate + H2O = 13-hydroxy-octadecanoate + octadecanoate + H(+)</text>
        <dbReference type="Rhea" id="RHEA:52084"/>
        <dbReference type="ChEBI" id="CHEBI:15377"/>
        <dbReference type="ChEBI" id="CHEBI:15378"/>
        <dbReference type="ChEBI" id="CHEBI:25629"/>
        <dbReference type="ChEBI" id="CHEBI:136304"/>
        <dbReference type="ChEBI" id="CHEBI:136335"/>
    </reaction>
    <physiologicalReaction direction="left-to-right" evidence="8">
        <dbReference type="Rhea" id="RHEA:52085"/>
    </physiologicalReaction>
</comment>
<sequence length="679" mass="76319">MSTHHSKLPIGLQTLSFAQYGFSILYQGTPTRLHPVIIRSNPAMAILGKFKFLTYQNLLIQFATYGLILASHRIPRLRRPADYIFTVLAVPLGCSVVFSFWGIWLSVGRQYIFPVELDSIYPNWLNHVTHTMPVIVNTLEQILVYHQSPSTKGAMVGLTGYLVSYASILLYVRHETGFFVYPFLNHLDAVKREAVEYFKHHFRCEQYCSSVSLQQSAKWYRRKKKTDLRESMKKPRKKKIHSMSQSEDENSNCNNESIDFIVVGGISDNERVTIAGVLVDNAAAATADGTIGISDTKRPVFVSEAQNHSVPLRRTVTFDCTIDNINTYKVAWIKVDSNDTILLSVDTKVIIDDPRFKSQSSHLDVLIPPTIIQDQTSPSQITVDENSAVRLRCRADGHPKPEIIWKRENNQAFQSGNDTFQVSTSPSSSVFGILQTGEELSLRPVKRHHAGTFLIVVERRTVNGAVGATVSLECIIDGHPLPSVTWIRSIDQSALIDSQKYQIGQRTRHVPGVNGPVVISQLNISHVDRHDYGSYQCVAVNSLSNKDASIRLNEAPQANVGRATLKQDRFRTGQTLPTTVSVQSHATEDNDSNTNNDKSIAATTHEHQARQPMNSKQRNSRLPTHTNAARGQILLVSEAPYKLGDSESDATQLHPHMLIMWLYLCCSIYCYYHCEYIRI</sequence>
<comment type="catalytic activity">
    <reaction evidence="16">
        <text>12-(9Z-hexadecenoyloxy)-octadecanoate + H2O = 12-hydroxyoctadecanoate + (9Z)-hexadecenoate + H(+)</text>
        <dbReference type="Rhea" id="RHEA:52072"/>
        <dbReference type="ChEBI" id="CHEBI:15377"/>
        <dbReference type="ChEBI" id="CHEBI:15378"/>
        <dbReference type="ChEBI" id="CHEBI:32372"/>
        <dbReference type="ChEBI" id="CHEBI:84201"/>
        <dbReference type="ChEBI" id="CHEBI:136312"/>
    </reaction>
    <physiologicalReaction direction="left-to-right" evidence="16">
        <dbReference type="Rhea" id="RHEA:52073"/>
    </physiologicalReaction>
</comment>
<dbReference type="SUPFAM" id="SSF48726">
    <property type="entry name" value="Immunoglobulin"/>
    <property type="match status" value="3"/>
</dbReference>
<comment type="catalytic activity">
    <reaction evidence="11">
        <text>12-(9Z-octadecenoyloxy)-octadecanoate + H2O = 12-hydroxyoctadecanoate + (9Z)-octadecenoate + H(+)</text>
        <dbReference type="Rhea" id="RHEA:52060"/>
        <dbReference type="ChEBI" id="CHEBI:15377"/>
        <dbReference type="ChEBI" id="CHEBI:15378"/>
        <dbReference type="ChEBI" id="CHEBI:30823"/>
        <dbReference type="ChEBI" id="CHEBI:84201"/>
        <dbReference type="ChEBI" id="CHEBI:136302"/>
    </reaction>
    <physiologicalReaction direction="left-to-right" evidence="11">
        <dbReference type="Rhea" id="RHEA:52061"/>
    </physiologicalReaction>
</comment>
<comment type="similarity">
    <text evidence="3">Belongs to the AIG1 family.</text>
</comment>
<evidence type="ECO:0000313" key="21">
    <source>
        <dbReference type="Proteomes" id="UP000825002"/>
    </source>
</evidence>
<dbReference type="Pfam" id="PF07679">
    <property type="entry name" value="I-set"/>
    <property type="match status" value="1"/>
</dbReference>
<dbReference type="InterPro" id="IPR006838">
    <property type="entry name" value="ADTRP_AIG1"/>
</dbReference>
<dbReference type="Pfam" id="PF13927">
    <property type="entry name" value="Ig_3"/>
    <property type="match status" value="1"/>
</dbReference>
<evidence type="ECO:0000313" key="20">
    <source>
        <dbReference type="EMBL" id="KAG9509292.1"/>
    </source>
</evidence>
<evidence type="ECO:0000256" key="14">
    <source>
        <dbReference type="ARBA" id="ARBA00049296"/>
    </source>
</evidence>
<keyword evidence="4 18" id="KW-0812">Transmembrane</keyword>
<comment type="catalytic activity">
    <reaction evidence="1">
        <text>9-(9Z-hexadecenoyloxy)-octadecanoate + H2O = (9Z)-hexadecenoate + 9-hydroxy-octadecanoate + H(+)</text>
        <dbReference type="Rhea" id="RHEA:52068"/>
        <dbReference type="ChEBI" id="CHEBI:15377"/>
        <dbReference type="ChEBI" id="CHEBI:15378"/>
        <dbReference type="ChEBI" id="CHEBI:32372"/>
        <dbReference type="ChEBI" id="CHEBI:136286"/>
        <dbReference type="ChEBI" id="CHEBI:136309"/>
    </reaction>
    <physiologicalReaction direction="left-to-right" evidence="1">
        <dbReference type="Rhea" id="RHEA:52069"/>
    </physiologicalReaction>
</comment>
<dbReference type="InterPro" id="IPR003599">
    <property type="entry name" value="Ig_sub"/>
</dbReference>
<proteinExistence type="inferred from homology"/>
<evidence type="ECO:0000256" key="8">
    <source>
        <dbReference type="ARBA" id="ARBA00047427"/>
    </source>
</evidence>